<sequence length="89" mass="9567">MQDSRAIKPCSSPLKVLNIDGHLTLNVLKTETGACGNVAIVRDFVTPREVSHVPGAGCQLEILAVSAISCSLWLAADNVRKATAPWRQR</sequence>
<dbReference type="Proteomes" id="UP000758603">
    <property type="component" value="Unassembled WGS sequence"/>
</dbReference>
<dbReference type="RefSeq" id="XP_045954761.1">
    <property type="nucleotide sequence ID" value="XM_046096401.1"/>
</dbReference>
<dbReference type="EMBL" id="JAGPXC010000007">
    <property type="protein sequence ID" value="KAH6648254.1"/>
    <property type="molecule type" value="Genomic_DNA"/>
</dbReference>
<dbReference type="GeneID" id="70125294"/>
<comment type="caution">
    <text evidence="1">The sequence shown here is derived from an EMBL/GenBank/DDBJ whole genome shotgun (WGS) entry which is preliminary data.</text>
</comment>
<dbReference type="AlphaFoldDB" id="A0A9P8UE49"/>
<gene>
    <name evidence="1" type="ORF">BKA67DRAFT_358081</name>
</gene>
<reference evidence="1" key="1">
    <citation type="journal article" date="2021" name="Nat. Commun.">
        <title>Genetic determinants of endophytism in the Arabidopsis root mycobiome.</title>
        <authorList>
            <person name="Mesny F."/>
            <person name="Miyauchi S."/>
            <person name="Thiergart T."/>
            <person name="Pickel B."/>
            <person name="Atanasova L."/>
            <person name="Karlsson M."/>
            <person name="Huettel B."/>
            <person name="Barry K.W."/>
            <person name="Haridas S."/>
            <person name="Chen C."/>
            <person name="Bauer D."/>
            <person name="Andreopoulos W."/>
            <person name="Pangilinan J."/>
            <person name="LaButti K."/>
            <person name="Riley R."/>
            <person name="Lipzen A."/>
            <person name="Clum A."/>
            <person name="Drula E."/>
            <person name="Henrissat B."/>
            <person name="Kohler A."/>
            <person name="Grigoriev I.V."/>
            <person name="Martin F.M."/>
            <person name="Hacquard S."/>
        </authorList>
    </citation>
    <scope>NUCLEOTIDE SEQUENCE</scope>
    <source>
        <strain evidence="1">MPI-SDFR-AT-0073</strain>
    </source>
</reference>
<evidence type="ECO:0000313" key="1">
    <source>
        <dbReference type="EMBL" id="KAH6648254.1"/>
    </source>
</evidence>
<keyword evidence="2" id="KW-1185">Reference proteome</keyword>
<protein>
    <submittedName>
        <fullName evidence="1">Uncharacterized protein</fullName>
    </submittedName>
</protein>
<organism evidence="1 2">
    <name type="scientific">Truncatella angustata</name>
    <dbReference type="NCBI Taxonomy" id="152316"/>
    <lineage>
        <taxon>Eukaryota</taxon>
        <taxon>Fungi</taxon>
        <taxon>Dikarya</taxon>
        <taxon>Ascomycota</taxon>
        <taxon>Pezizomycotina</taxon>
        <taxon>Sordariomycetes</taxon>
        <taxon>Xylariomycetidae</taxon>
        <taxon>Amphisphaeriales</taxon>
        <taxon>Sporocadaceae</taxon>
        <taxon>Truncatella</taxon>
    </lineage>
</organism>
<name>A0A9P8UE49_9PEZI</name>
<accession>A0A9P8UE49</accession>
<evidence type="ECO:0000313" key="2">
    <source>
        <dbReference type="Proteomes" id="UP000758603"/>
    </source>
</evidence>
<proteinExistence type="predicted"/>